<evidence type="ECO:0000256" key="1">
    <source>
        <dbReference type="SAM" id="Coils"/>
    </source>
</evidence>
<feature type="coiled-coil region" evidence="1">
    <location>
        <begin position="205"/>
        <end position="239"/>
    </location>
</feature>
<dbReference type="Proteomes" id="UP000038045">
    <property type="component" value="Unplaced"/>
</dbReference>
<dbReference type="InterPro" id="IPR036028">
    <property type="entry name" value="SH3-like_dom_sf"/>
</dbReference>
<dbReference type="WBParaSite" id="PTRK_0000481500.1">
    <property type="protein sequence ID" value="PTRK_0000481500.1"/>
    <property type="gene ID" value="PTRK_0000481500"/>
</dbReference>
<feature type="coiled-coil region" evidence="1">
    <location>
        <begin position="303"/>
        <end position="330"/>
    </location>
</feature>
<accession>A0A0N4ZBA2</accession>
<dbReference type="Gene3D" id="1.20.1270.60">
    <property type="entry name" value="Arfaptin homology (AH) domain/BAR domain"/>
    <property type="match status" value="1"/>
</dbReference>
<proteinExistence type="predicted"/>
<sequence>MVSTAKISNEPKYKSIKKIQQQIEEKFYPQLVVLTNAGEKWQKSIEDLTMTTKGYLSALVDFSKSVPENCKDAGVAAKEVNEIAKNTDLVLKEFIESTESIKKFISKLQVQSKKEKGHISTMKESFEQLVKKKSSMLKKKKITENEVQEFLNISLEEHENIARIRYEFVSRFNKEIMKQQIEFYKNALQLVDPTYLNSRHNTMSKNDYDKMKEQLLSENEKLEKDLIAAADEITKIVREDPKNKLVNIPEINSFESESLISQQTFITSELQHEELPSVPFVKEHSLSLNNHSIIENIENHDSVLNVEEHVTQKQQLIEELENKQNIVIEKNVNPVVLPRVSKIKEDFEEKSNNGENSLKFKKNIPINVQKEIINKHISNSYPELRHHQEKIILPDPDYEDTINVFKYNTWEYGNILISKTFYSARSRAELGLEKGKKYFFMKGGNRGWIFCRDLDTSKSGWCPSDFVELYRR</sequence>
<dbReference type="AlphaFoldDB" id="A0A0N4ZBA2"/>
<evidence type="ECO:0000313" key="3">
    <source>
        <dbReference type="WBParaSite" id="PTRK_0000481500.1"/>
    </source>
</evidence>
<dbReference type="SUPFAM" id="SSF103657">
    <property type="entry name" value="BAR/IMD domain-like"/>
    <property type="match status" value="1"/>
</dbReference>
<name>A0A0N4ZBA2_PARTI</name>
<keyword evidence="1" id="KW-0175">Coiled coil</keyword>
<keyword evidence="2" id="KW-1185">Reference proteome</keyword>
<dbReference type="SUPFAM" id="SSF50044">
    <property type="entry name" value="SH3-domain"/>
    <property type="match status" value="1"/>
</dbReference>
<dbReference type="Gene3D" id="2.30.30.40">
    <property type="entry name" value="SH3 Domains"/>
    <property type="match status" value="1"/>
</dbReference>
<organism evidence="2 3">
    <name type="scientific">Parastrongyloides trichosuri</name>
    <name type="common">Possum-specific nematode worm</name>
    <dbReference type="NCBI Taxonomy" id="131310"/>
    <lineage>
        <taxon>Eukaryota</taxon>
        <taxon>Metazoa</taxon>
        <taxon>Ecdysozoa</taxon>
        <taxon>Nematoda</taxon>
        <taxon>Chromadorea</taxon>
        <taxon>Rhabditida</taxon>
        <taxon>Tylenchina</taxon>
        <taxon>Panagrolaimomorpha</taxon>
        <taxon>Strongyloidoidea</taxon>
        <taxon>Strongyloididae</taxon>
        <taxon>Parastrongyloides</taxon>
    </lineage>
</organism>
<protein>
    <submittedName>
        <fullName evidence="3">SH3 domain-containing protein</fullName>
    </submittedName>
</protein>
<reference evidence="3" key="1">
    <citation type="submission" date="2017-02" db="UniProtKB">
        <authorList>
            <consortium name="WormBaseParasite"/>
        </authorList>
    </citation>
    <scope>IDENTIFICATION</scope>
</reference>
<evidence type="ECO:0000313" key="2">
    <source>
        <dbReference type="Proteomes" id="UP000038045"/>
    </source>
</evidence>
<dbReference type="InterPro" id="IPR027267">
    <property type="entry name" value="AH/BAR_dom_sf"/>
</dbReference>